<protein>
    <submittedName>
        <fullName evidence="3">Helix-turn-helix</fullName>
    </submittedName>
</protein>
<dbReference type="Gene3D" id="1.10.260.40">
    <property type="entry name" value="lambda repressor-like DNA-binding domains"/>
    <property type="match status" value="1"/>
</dbReference>
<evidence type="ECO:0000313" key="2">
    <source>
        <dbReference type="EMBL" id="SEC89228.1"/>
    </source>
</evidence>
<dbReference type="STRING" id="156980.SAMN04489745_3440"/>
<sequence>MSTTKRAIAGIAVAQNGANVDRMGIYGEKLPAAVAAQLRAEKAARSMSLDEIAQLSGVGKRTLQRYLSGERQIPIDAMCDVAEALGLSPRELMARAEQRIK</sequence>
<dbReference type="PROSITE" id="PS50943">
    <property type="entry name" value="HTH_CROC1"/>
    <property type="match status" value="1"/>
</dbReference>
<dbReference type="SUPFAM" id="SSF47413">
    <property type="entry name" value="lambda repressor-like DNA-binding domains"/>
    <property type="match status" value="1"/>
</dbReference>
<dbReference type="RefSeq" id="WP_082724321.1">
    <property type="nucleotide sequence ID" value="NZ_FNSN01000004.1"/>
</dbReference>
<organism evidence="3 4">
    <name type="scientific">Arthrobacter woluwensis</name>
    <dbReference type="NCBI Taxonomy" id="156980"/>
    <lineage>
        <taxon>Bacteria</taxon>
        <taxon>Bacillati</taxon>
        <taxon>Actinomycetota</taxon>
        <taxon>Actinomycetes</taxon>
        <taxon>Micrococcales</taxon>
        <taxon>Micrococcaceae</taxon>
        <taxon>Arthrobacter</taxon>
    </lineage>
</organism>
<evidence type="ECO:0000313" key="4">
    <source>
        <dbReference type="Proteomes" id="UP000182652"/>
    </source>
</evidence>
<dbReference type="SMART" id="SM00530">
    <property type="entry name" value="HTH_XRE"/>
    <property type="match status" value="1"/>
</dbReference>
<proteinExistence type="predicted"/>
<dbReference type="GO" id="GO:0003677">
    <property type="term" value="F:DNA binding"/>
    <property type="evidence" value="ECO:0007669"/>
    <property type="project" value="InterPro"/>
</dbReference>
<dbReference type="InterPro" id="IPR010982">
    <property type="entry name" value="Lambda_DNA-bd_dom_sf"/>
</dbReference>
<dbReference type="EMBL" id="FNSN01000006">
    <property type="protein sequence ID" value="SEC96270.1"/>
    <property type="molecule type" value="Genomic_DNA"/>
</dbReference>
<keyword evidence="4" id="KW-1185">Reference proteome</keyword>
<evidence type="ECO:0000259" key="1">
    <source>
        <dbReference type="PROSITE" id="PS50943"/>
    </source>
</evidence>
<dbReference type="Pfam" id="PF01381">
    <property type="entry name" value="HTH_3"/>
    <property type="match status" value="1"/>
</dbReference>
<dbReference type="AlphaFoldDB" id="A0A1H4WTB6"/>
<gene>
    <name evidence="2" type="ORF">SAMN04489745_3440</name>
    <name evidence="3" type="ORF">SAMN04489745_3563</name>
</gene>
<dbReference type="CDD" id="cd00093">
    <property type="entry name" value="HTH_XRE"/>
    <property type="match status" value="1"/>
</dbReference>
<dbReference type="Proteomes" id="UP000182652">
    <property type="component" value="Unassembled WGS sequence"/>
</dbReference>
<dbReference type="InterPro" id="IPR001387">
    <property type="entry name" value="Cro/C1-type_HTH"/>
</dbReference>
<reference evidence="3 4" key="1">
    <citation type="submission" date="2016-10" db="EMBL/GenBank/DDBJ databases">
        <authorList>
            <person name="de Groot N.N."/>
        </authorList>
    </citation>
    <scope>NUCLEOTIDE SEQUENCE [LARGE SCALE GENOMIC DNA]</scope>
    <source>
        <strain evidence="3 4">DSM 10495</strain>
    </source>
</reference>
<dbReference type="EMBL" id="FNSN01000004">
    <property type="protein sequence ID" value="SEC89228.1"/>
    <property type="molecule type" value="Genomic_DNA"/>
</dbReference>
<name>A0A1H4WTB6_9MICC</name>
<accession>A0A1H4WTB6</accession>
<evidence type="ECO:0000313" key="3">
    <source>
        <dbReference type="EMBL" id="SEC96270.1"/>
    </source>
</evidence>
<feature type="domain" description="HTH cro/C1-type" evidence="1">
    <location>
        <begin position="38"/>
        <end position="92"/>
    </location>
</feature>